<keyword evidence="3" id="KW-1185">Reference proteome</keyword>
<feature type="transmembrane region" description="Helical" evidence="1">
    <location>
        <begin position="75"/>
        <end position="94"/>
    </location>
</feature>
<organism evidence="2 3">
    <name type="scientific">Gracilimonas sediminicola</name>
    <dbReference type="NCBI Taxonomy" id="2952158"/>
    <lineage>
        <taxon>Bacteria</taxon>
        <taxon>Pseudomonadati</taxon>
        <taxon>Balneolota</taxon>
        <taxon>Balneolia</taxon>
        <taxon>Balneolales</taxon>
        <taxon>Balneolaceae</taxon>
        <taxon>Gracilimonas</taxon>
    </lineage>
</organism>
<protein>
    <submittedName>
        <fullName evidence="2">DUF4199 domain-containing protein</fullName>
    </submittedName>
</protein>
<reference evidence="2" key="1">
    <citation type="submission" date="2022-06" db="EMBL/GenBank/DDBJ databases">
        <title>Gracilimonas sp. CAU 1638 isolated from sea sediment.</title>
        <authorList>
            <person name="Kim W."/>
        </authorList>
    </citation>
    <scope>NUCLEOTIDE SEQUENCE</scope>
    <source>
        <strain evidence="2">CAU 1638</strain>
    </source>
</reference>
<accession>A0A9X2RC19</accession>
<comment type="caution">
    <text evidence="2">The sequence shown here is derived from an EMBL/GenBank/DDBJ whole genome shotgun (WGS) entry which is preliminary data.</text>
</comment>
<dbReference type="Pfam" id="PF13858">
    <property type="entry name" value="DUF4199"/>
    <property type="match status" value="1"/>
</dbReference>
<evidence type="ECO:0000313" key="2">
    <source>
        <dbReference type="EMBL" id="MCP9290650.1"/>
    </source>
</evidence>
<dbReference type="Proteomes" id="UP001139125">
    <property type="component" value="Unassembled WGS sequence"/>
</dbReference>
<keyword evidence="1" id="KW-0472">Membrane</keyword>
<dbReference type="EMBL" id="JANDBC010000001">
    <property type="protein sequence ID" value="MCP9290650.1"/>
    <property type="molecule type" value="Genomic_DNA"/>
</dbReference>
<dbReference type="AlphaFoldDB" id="A0A9X2RC19"/>
<feature type="transmembrane region" description="Helical" evidence="1">
    <location>
        <begin position="142"/>
        <end position="167"/>
    </location>
</feature>
<evidence type="ECO:0000313" key="3">
    <source>
        <dbReference type="Proteomes" id="UP001139125"/>
    </source>
</evidence>
<gene>
    <name evidence="2" type="ORF">NM125_03515</name>
</gene>
<name>A0A9X2RC19_9BACT</name>
<evidence type="ECO:0000256" key="1">
    <source>
        <dbReference type="SAM" id="Phobius"/>
    </source>
</evidence>
<dbReference type="RefSeq" id="WP_255132918.1">
    <property type="nucleotide sequence ID" value="NZ_JANDBC010000001.1"/>
</dbReference>
<feature type="transmembrane region" description="Helical" evidence="1">
    <location>
        <begin position="38"/>
        <end position="55"/>
    </location>
</feature>
<keyword evidence="1" id="KW-1133">Transmembrane helix</keyword>
<keyword evidence="1" id="KW-0812">Transmembrane</keyword>
<proteinExistence type="predicted"/>
<dbReference type="InterPro" id="IPR025250">
    <property type="entry name" value="DUF4199"/>
</dbReference>
<sequence>MSKIILTFGILAGLINVVIATLLTNFAGDEMMHANSEWVGYLVMIIALSMIFVGVKQYRDNYLGGVIKFGKAFLVGLYIALVASAFYVGGWEIYLQTSDVNFMETYSTSVIENMEADGASDVAIAEMEEQIQFYSDMYENPFFRVLLTLSEILPVGLIISLVSAALLRKSTFMPTEENMNPDASAI</sequence>